<dbReference type="VEuPathDB" id="FungiDB:BO83DRAFT_84637"/>
<gene>
    <name evidence="2" type="ORF">BO83DRAFT_84637</name>
</gene>
<dbReference type="EMBL" id="MSFU01000002">
    <property type="protein sequence ID" value="PWY84288.1"/>
    <property type="molecule type" value="Genomic_DNA"/>
</dbReference>
<feature type="region of interest" description="Disordered" evidence="1">
    <location>
        <begin position="1"/>
        <end position="24"/>
    </location>
</feature>
<feature type="compositionally biased region" description="Basic and acidic residues" evidence="1">
    <location>
        <begin position="48"/>
        <end position="64"/>
    </location>
</feature>
<evidence type="ECO:0000313" key="2">
    <source>
        <dbReference type="EMBL" id="PWY84288.1"/>
    </source>
</evidence>
<proteinExistence type="predicted"/>
<keyword evidence="3" id="KW-1185">Reference proteome</keyword>
<evidence type="ECO:0000313" key="3">
    <source>
        <dbReference type="Proteomes" id="UP000246171"/>
    </source>
</evidence>
<dbReference type="OrthoDB" id="10576255at2759"/>
<sequence>MYLPIDHRADKGFTESTTPPIPKRRWTSENFSLFFPLPSRLSYLPQYRNRDRQPPLPKPEDIGKRTRQRKKSLGLQPTLNPRYQADLYPTIKPTLVRSVPGPRTQSASIAANSISLRADIAYDVFSFWGSHPRREGNTVYGGWSRNQPRGYSKTSLPVMHACRSYRLHVQDLIITTILFLEVCASRPGPAILQYSGWTIHRFYGVFNNS</sequence>
<feature type="compositionally biased region" description="Basic and acidic residues" evidence="1">
    <location>
        <begin position="1"/>
        <end position="13"/>
    </location>
</feature>
<dbReference type="AlphaFoldDB" id="A0A317WGV6"/>
<organism evidence="2 3">
    <name type="scientific">Aspergillus eucalypticola (strain CBS 122712 / IBT 29274)</name>
    <dbReference type="NCBI Taxonomy" id="1448314"/>
    <lineage>
        <taxon>Eukaryota</taxon>
        <taxon>Fungi</taxon>
        <taxon>Dikarya</taxon>
        <taxon>Ascomycota</taxon>
        <taxon>Pezizomycotina</taxon>
        <taxon>Eurotiomycetes</taxon>
        <taxon>Eurotiomycetidae</taxon>
        <taxon>Eurotiales</taxon>
        <taxon>Aspergillaceae</taxon>
        <taxon>Aspergillus</taxon>
        <taxon>Aspergillus subgen. Circumdati</taxon>
    </lineage>
</organism>
<dbReference type="RefSeq" id="XP_025392843.1">
    <property type="nucleotide sequence ID" value="XM_025537652.1"/>
</dbReference>
<comment type="caution">
    <text evidence="2">The sequence shown here is derived from an EMBL/GenBank/DDBJ whole genome shotgun (WGS) entry which is preliminary data.</text>
</comment>
<reference evidence="2" key="1">
    <citation type="submission" date="2016-12" db="EMBL/GenBank/DDBJ databases">
        <title>The genomes of Aspergillus section Nigri reveals drivers in fungal speciation.</title>
        <authorList>
            <consortium name="DOE Joint Genome Institute"/>
            <person name="Vesth T.C."/>
            <person name="Nybo J."/>
            <person name="Theobald S."/>
            <person name="Brandl J."/>
            <person name="Frisvad J.C."/>
            <person name="Nielsen K.F."/>
            <person name="Lyhne E.K."/>
            <person name="Kogle M.E."/>
            <person name="Kuo A."/>
            <person name="Riley R."/>
            <person name="Clum A."/>
            <person name="Nolan M."/>
            <person name="Lipzen A."/>
            <person name="Salamov A."/>
            <person name="Henrissat B."/>
            <person name="Wiebenga A."/>
            <person name="De vries R.P."/>
            <person name="Grigoriev I.V."/>
            <person name="Mortensen U.H."/>
            <person name="Andersen M.R."/>
            <person name="Baker S.E."/>
        </authorList>
    </citation>
    <scope>NUCLEOTIDE SEQUENCE</scope>
    <source>
        <strain evidence="2">CBS 122712</strain>
    </source>
</reference>
<protein>
    <submittedName>
        <fullName evidence="2">Uncharacterized protein</fullName>
    </submittedName>
</protein>
<dbReference type="Proteomes" id="UP000246171">
    <property type="component" value="Unassembled WGS sequence"/>
</dbReference>
<dbReference type="GeneID" id="37059614"/>
<feature type="region of interest" description="Disordered" evidence="1">
    <location>
        <begin position="46"/>
        <end position="76"/>
    </location>
</feature>
<name>A0A317WGV6_ASPEC</name>
<accession>A0A317WGV6</accession>
<evidence type="ECO:0000256" key="1">
    <source>
        <dbReference type="SAM" id="MobiDB-lite"/>
    </source>
</evidence>